<accession>A0A1F5EJ84</accession>
<evidence type="ECO:0000313" key="1">
    <source>
        <dbReference type="EMBL" id="OGD67489.1"/>
    </source>
</evidence>
<evidence type="ECO:0000313" key="2">
    <source>
        <dbReference type="Proteomes" id="UP000179003"/>
    </source>
</evidence>
<dbReference type="STRING" id="1797582.A2442_03225"/>
<gene>
    <name evidence="1" type="ORF">A2442_03225</name>
</gene>
<sequence length="96" mass="11012">MSNETNQENEIGFVVGQHYEFSNPPLETNCVPCGGAKKFERKKFAEGWCINYDETRGFYVFQGKPIGEKLEHYFTVEWGKGSVAENVAPPHLRRIK</sequence>
<protein>
    <submittedName>
        <fullName evidence="1">Uncharacterized protein</fullName>
    </submittedName>
</protein>
<dbReference type="Proteomes" id="UP000179003">
    <property type="component" value="Unassembled WGS sequence"/>
</dbReference>
<dbReference type="EMBL" id="MFAE01000005">
    <property type="protein sequence ID" value="OGD67489.1"/>
    <property type="molecule type" value="Genomic_DNA"/>
</dbReference>
<dbReference type="AlphaFoldDB" id="A0A1F5EJ84"/>
<name>A0A1F5EJ84_9BACT</name>
<comment type="caution">
    <text evidence="1">The sequence shown here is derived from an EMBL/GenBank/DDBJ whole genome shotgun (WGS) entry which is preliminary data.</text>
</comment>
<reference evidence="1 2" key="1">
    <citation type="journal article" date="2016" name="Nat. Commun.">
        <title>Thousands of microbial genomes shed light on interconnected biogeochemical processes in an aquifer system.</title>
        <authorList>
            <person name="Anantharaman K."/>
            <person name="Brown C.T."/>
            <person name="Hug L.A."/>
            <person name="Sharon I."/>
            <person name="Castelle C.J."/>
            <person name="Probst A.J."/>
            <person name="Thomas B.C."/>
            <person name="Singh A."/>
            <person name="Wilkins M.J."/>
            <person name="Karaoz U."/>
            <person name="Brodie E.L."/>
            <person name="Williams K.H."/>
            <person name="Hubbard S.S."/>
            <person name="Banfield J.F."/>
        </authorList>
    </citation>
    <scope>NUCLEOTIDE SEQUENCE [LARGE SCALE GENOMIC DNA]</scope>
</reference>
<proteinExistence type="predicted"/>
<organism evidence="1 2">
    <name type="scientific">Candidatus Campbellbacteria bacterium RIFOXYC2_FULL_35_25</name>
    <dbReference type="NCBI Taxonomy" id="1797582"/>
    <lineage>
        <taxon>Bacteria</taxon>
        <taxon>Candidatus Campbelliibacteriota</taxon>
    </lineage>
</organism>